<dbReference type="Gene3D" id="1.10.10.10">
    <property type="entry name" value="Winged helix-like DNA-binding domain superfamily/Winged helix DNA-binding domain"/>
    <property type="match status" value="1"/>
</dbReference>
<keyword evidence="4" id="KW-0105">Cadmium resistance</keyword>
<dbReference type="SMART" id="SM00418">
    <property type="entry name" value="HTH_ARSR"/>
    <property type="match status" value="1"/>
</dbReference>
<dbReference type="Pfam" id="PF01022">
    <property type="entry name" value="HTH_5"/>
    <property type="match status" value="1"/>
</dbReference>
<dbReference type="PROSITE" id="PS50987">
    <property type="entry name" value="HTH_ARSR_2"/>
    <property type="match status" value="1"/>
</dbReference>
<dbReference type="PROSITE" id="PS00846">
    <property type="entry name" value="HTH_ARSR_1"/>
    <property type="match status" value="1"/>
</dbReference>
<name>A0AAW4WSW6_9FIRM</name>
<dbReference type="InterPro" id="IPR036390">
    <property type="entry name" value="WH_DNA-bd_sf"/>
</dbReference>
<keyword evidence="3" id="KW-0804">Transcription</keyword>
<comment type="caution">
    <text evidence="6">The sequence shown here is derived from an EMBL/GenBank/DDBJ whole genome shotgun (WGS) entry which is preliminary data.</text>
</comment>
<dbReference type="SUPFAM" id="SSF46785">
    <property type="entry name" value="Winged helix' DNA-binding domain"/>
    <property type="match status" value="1"/>
</dbReference>
<dbReference type="NCBIfam" id="NF033788">
    <property type="entry name" value="HTH_metalloreg"/>
    <property type="match status" value="1"/>
</dbReference>
<dbReference type="PRINTS" id="PR00778">
    <property type="entry name" value="HTHARSR"/>
</dbReference>
<dbReference type="Proteomes" id="UP001199296">
    <property type="component" value="Unassembled WGS sequence"/>
</dbReference>
<evidence type="ECO:0000256" key="4">
    <source>
        <dbReference type="ARBA" id="ARBA00043263"/>
    </source>
</evidence>
<keyword evidence="7" id="KW-1185">Reference proteome</keyword>
<evidence type="ECO:0000313" key="7">
    <source>
        <dbReference type="Proteomes" id="UP001199296"/>
    </source>
</evidence>
<dbReference type="InterPro" id="IPR001845">
    <property type="entry name" value="HTH_ArsR_DNA-bd_dom"/>
</dbReference>
<dbReference type="GO" id="GO:0046686">
    <property type="term" value="P:response to cadmium ion"/>
    <property type="evidence" value="ECO:0007669"/>
    <property type="project" value="UniProtKB-KW"/>
</dbReference>
<keyword evidence="2" id="KW-0238">DNA-binding</keyword>
<evidence type="ECO:0000259" key="5">
    <source>
        <dbReference type="PROSITE" id="PS50987"/>
    </source>
</evidence>
<keyword evidence="1" id="KW-0805">Transcription regulation</keyword>
<dbReference type="RefSeq" id="WP_229343785.1">
    <property type="nucleotide sequence ID" value="NZ_JAJFAT010000002.1"/>
</dbReference>
<evidence type="ECO:0000256" key="2">
    <source>
        <dbReference type="ARBA" id="ARBA00023125"/>
    </source>
</evidence>
<accession>A0AAW4WSW6</accession>
<dbReference type="PANTHER" id="PTHR43132:SF6">
    <property type="entry name" value="HTH-TYPE TRANSCRIPTIONAL REPRESSOR CZRA"/>
    <property type="match status" value="1"/>
</dbReference>
<dbReference type="InterPro" id="IPR011991">
    <property type="entry name" value="ArsR-like_HTH"/>
</dbReference>
<feature type="domain" description="HTH arsR-type" evidence="5">
    <location>
        <begin position="36"/>
        <end position="128"/>
    </location>
</feature>
<proteinExistence type="predicted"/>
<reference evidence="6 7" key="1">
    <citation type="submission" date="2021-10" db="EMBL/GenBank/DDBJ databases">
        <authorList>
            <person name="Grouzdev D.S."/>
            <person name="Pantiukh K.S."/>
            <person name="Krutkina M.S."/>
        </authorList>
    </citation>
    <scope>NUCLEOTIDE SEQUENCE [LARGE SCALE GENOMIC DNA]</scope>
    <source>
        <strain evidence="6 7">Z-7514</strain>
    </source>
</reference>
<dbReference type="PANTHER" id="PTHR43132">
    <property type="entry name" value="ARSENICAL RESISTANCE OPERON REPRESSOR ARSR-RELATED"/>
    <property type="match status" value="1"/>
</dbReference>
<evidence type="ECO:0000256" key="3">
    <source>
        <dbReference type="ARBA" id="ARBA00023163"/>
    </source>
</evidence>
<evidence type="ECO:0000256" key="1">
    <source>
        <dbReference type="ARBA" id="ARBA00023015"/>
    </source>
</evidence>
<protein>
    <submittedName>
        <fullName evidence="6">Metalloregulator ArsR/SmtB family transcription factor</fullName>
    </submittedName>
</protein>
<dbReference type="AlphaFoldDB" id="A0AAW4WSW6"/>
<dbReference type="CDD" id="cd00090">
    <property type="entry name" value="HTH_ARSR"/>
    <property type="match status" value="1"/>
</dbReference>
<sequence>MLEQSKREALKEEICDVCEIFNPNHEVVELMKQQELEDRVVFDLAELFKTIADPTRIKILYALKERELCVCDLSELLDMSSSAISHQLRVLRNNKLVKFRKEGRSVYYSLDDSHVLSLFRQGLEHVLE</sequence>
<dbReference type="InterPro" id="IPR018334">
    <property type="entry name" value="ArsR_HTH"/>
</dbReference>
<dbReference type="InterPro" id="IPR036388">
    <property type="entry name" value="WH-like_DNA-bd_sf"/>
</dbReference>
<gene>
    <name evidence="6" type="ORF">LJ207_02510</name>
</gene>
<organism evidence="6 7">
    <name type="scientific">Halanaerobium polyolivorans</name>
    <dbReference type="NCBI Taxonomy" id="2886943"/>
    <lineage>
        <taxon>Bacteria</taxon>
        <taxon>Bacillati</taxon>
        <taxon>Bacillota</taxon>
        <taxon>Clostridia</taxon>
        <taxon>Halanaerobiales</taxon>
        <taxon>Halanaerobiaceae</taxon>
        <taxon>Halanaerobium</taxon>
    </lineage>
</organism>
<evidence type="ECO:0000313" key="6">
    <source>
        <dbReference type="EMBL" id="MCC3144190.1"/>
    </source>
</evidence>
<dbReference type="InterPro" id="IPR051011">
    <property type="entry name" value="Metal_resp_trans_reg"/>
</dbReference>
<dbReference type="GO" id="GO:0003700">
    <property type="term" value="F:DNA-binding transcription factor activity"/>
    <property type="evidence" value="ECO:0007669"/>
    <property type="project" value="InterPro"/>
</dbReference>
<dbReference type="EMBL" id="JAJFAT010000002">
    <property type="protein sequence ID" value="MCC3144190.1"/>
    <property type="molecule type" value="Genomic_DNA"/>
</dbReference>
<dbReference type="GO" id="GO:0003677">
    <property type="term" value="F:DNA binding"/>
    <property type="evidence" value="ECO:0007669"/>
    <property type="project" value="UniProtKB-KW"/>
</dbReference>